<feature type="repeat" description="PPR" evidence="2">
    <location>
        <begin position="409"/>
        <end position="443"/>
    </location>
</feature>
<dbReference type="Pfam" id="PF13041">
    <property type="entry name" value="PPR_2"/>
    <property type="match status" value="2"/>
</dbReference>
<reference evidence="4 5" key="1">
    <citation type="journal article" date="2022" name="Nat. Plants">
        <title>Genomes of leafy and leafless Platanthera orchids illuminate the evolution of mycoheterotrophy.</title>
        <authorList>
            <person name="Li M.H."/>
            <person name="Liu K.W."/>
            <person name="Li Z."/>
            <person name="Lu H.C."/>
            <person name="Ye Q.L."/>
            <person name="Zhang D."/>
            <person name="Wang J.Y."/>
            <person name="Li Y.F."/>
            <person name="Zhong Z.M."/>
            <person name="Liu X."/>
            <person name="Yu X."/>
            <person name="Liu D.K."/>
            <person name="Tu X.D."/>
            <person name="Liu B."/>
            <person name="Hao Y."/>
            <person name="Liao X.Y."/>
            <person name="Jiang Y.T."/>
            <person name="Sun W.H."/>
            <person name="Chen J."/>
            <person name="Chen Y.Q."/>
            <person name="Ai Y."/>
            <person name="Zhai J.W."/>
            <person name="Wu S.S."/>
            <person name="Zhou Z."/>
            <person name="Hsiao Y.Y."/>
            <person name="Wu W.L."/>
            <person name="Chen Y.Y."/>
            <person name="Lin Y.F."/>
            <person name="Hsu J.L."/>
            <person name="Li C.Y."/>
            <person name="Wang Z.W."/>
            <person name="Zhao X."/>
            <person name="Zhong W.Y."/>
            <person name="Ma X.K."/>
            <person name="Ma L."/>
            <person name="Huang J."/>
            <person name="Chen G.Z."/>
            <person name="Huang M.Z."/>
            <person name="Huang L."/>
            <person name="Peng D.H."/>
            <person name="Luo Y.B."/>
            <person name="Zou S.Q."/>
            <person name="Chen S.P."/>
            <person name="Lan S."/>
            <person name="Tsai W.C."/>
            <person name="Van de Peer Y."/>
            <person name="Liu Z.J."/>
        </authorList>
    </citation>
    <scope>NUCLEOTIDE SEQUENCE [LARGE SCALE GENOMIC DNA]</scope>
    <source>
        <strain evidence="4">Lor287</strain>
    </source>
</reference>
<dbReference type="GO" id="GO:0003723">
    <property type="term" value="F:RNA binding"/>
    <property type="evidence" value="ECO:0007669"/>
    <property type="project" value="InterPro"/>
</dbReference>
<feature type="compositionally biased region" description="Basic residues" evidence="3">
    <location>
        <begin position="86"/>
        <end position="95"/>
    </location>
</feature>
<feature type="repeat" description="PPR" evidence="2">
    <location>
        <begin position="510"/>
        <end position="544"/>
    </location>
</feature>
<feature type="region of interest" description="Disordered" evidence="3">
    <location>
        <begin position="784"/>
        <end position="803"/>
    </location>
</feature>
<dbReference type="NCBIfam" id="TIGR00756">
    <property type="entry name" value="PPR"/>
    <property type="match status" value="4"/>
</dbReference>
<dbReference type="SUPFAM" id="SSF48452">
    <property type="entry name" value="TPR-like"/>
    <property type="match status" value="1"/>
</dbReference>
<dbReference type="InterPro" id="IPR046960">
    <property type="entry name" value="PPR_At4g14850-like_plant"/>
</dbReference>
<keyword evidence="1" id="KW-0677">Repeat</keyword>
<keyword evidence="5" id="KW-1185">Reference proteome</keyword>
<evidence type="ECO:0000256" key="1">
    <source>
        <dbReference type="ARBA" id="ARBA00022737"/>
    </source>
</evidence>
<evidence type="ECO:0000313" key="4">
    <source>
        <dbReference type="EMBL" id="KAK8928529.1"/>
    </source>
</evidence>
<dbReference type="AlphaFoldDB" id="A0AAP0FZS7"/>
<protein>
    <submittedName>
        <fullName evidence="4">Pentatricopeptide repeat-containing protein</fullName>
    </submittedName>
</protein>
<feature type="compositionally biased region" description="Low complexity" evidence="3">
    <location>
        <begin position="32"/>
        <end position="47"/>
    </location>
</feature>
<dbReference type="Pfam" id="PF12854">
    <property type="entry name" value="PPR_1"/>
    <property type="match status" value="1"/>
</dbReference>
<dbReference type="Pfam" id="PF20431">
    <property type="entry name" value="E_motif"/>
    <property type="match status" value="1"/>
</dbReference>
<name>A0AAP0FZS7_9ASPA</name>
<dbReference type="Gene3D" id="1.25.40.10">
    <property type="entry name" value="Tetratricopeptide repeat domain"/>
    <property type="match status" value="3"/>
</dbReference>
<dbReference type="GO" id="GO:0009451">
    <property type="term" value="P:RNA modification"/>
    <property type="evidence" value="ECO:0007669"/>
    <property type="project" value="InterPro"/>
</dbReference>
<sequence length="803" mass="87685">MSDASGQRSHDLAAESSKGIEVERLEDSPLEQKQQAKQGTGQQVAANRARRQAQEQRGRAHRGQRQGEKEIARIGRKQAKQAARTGRAHRIRRKGSSPLIPSVDAPSTAATVAARTFPFSSQAPAPSDKHRRPTPPQPCQSNSTSSAAISNTADAADLLNLASSSLSQLRRTHAHLLRRNALFHNGDSIPSLLFSLYASLSSPSSAFSVVASATNSSIYLFNRAIRTLSKSRLALRLYARMPAVAVAPDNFTFPFALNTCAALSDLPTGAELHSRLLRTGFAGHLPVANALIDMYGKCAQLPLAGRVFDEMPLRDLVSNNAILGAHARLGQGMFFARKVFDAMPERNIISWNAMIVGYMNVGNLAAARAVFDAIPARNPVSWMVMILGCCKNGHVDAARQLFDEMPQRNVVSWTVIITGYSQSGRAKEALALFHDMQRAGVQADAATMTCVISAVAQLGSAELACWAGAYVDQNGIDRNAKVLTALVDMYAKCGEMKRAIRHFREIPSPDAFSYTVLINALASNGHCLEALEAFERMLAEAIRPDPITFIGVLSACGHEGLVEDGLRYWHSMAEHGINPCADHYSCVIDMLGRAGRLDEANEMMMRIPGGAHVGALGAMLSACRTYGNVEIGEDVARKLFVLEPDNTGNYVLLSSIYAEKGLWDEARRDELVDCFSTGVRNSLAGFRCFDCEDYSVEFRPRYFTHDHAFFENLEGWDDSDSELLGQGLRARLIKAQVIHNENNGERKCTRFSSLQSSLRKTTSTYFADSSLNLGAITLHGPHLHHSRELGGKKELSANLAKRD</sequence>
<dbReference type="EMBL" id="JBBWWQ010000015">
    <property type="protein sequence ID" value="KAK8928529.1"/>
    <property type="molecule type" value="Genomic_DNA"/>
</dbReference>
<organism evidence="4 5">
    <name type="scientific">Platanthera zijinensis</name>
    <dbReference type="NCBI Taxonomy" id="2320716"/>
    <lineage>
        <taxon>Eukaryota</taxon>
        <taxon>Viridiplantae</taxon>
        <taxon>Streptophyta</taxon>
        <taxon>Embryophyta</taxon>
        <taxon>Tracheophyta</taxon>
        <taxon>Spermatophyta</taxon>
        <taxon>Magnoliopsida</taxon>
        <taxon>Liliopsida</taxon>
        <taxon>Asparagales</taxon>
        <taxon>Orchidaceae</taxon>
        <taxon>Orchidoideae</taxon>
        <taxon>Orchideae</taxon>
        <taxon>Orchidinae</taxon>
        <taxon>Platanthera</taxon>
    </lineage>
</organism>
<feature type="repeat" description="PPR" evidence="2">
    <location>
        <begin position="545"/>
        <end position="579"/>
    </location>
</feature>
<feature type="compositionally biased region" description="Basic and acidic residues" evidence="3">
    <location>
        <begin position="786"/>
        <end position="803"/>
    </location>
</feature>
<accession>A0AAP0FZS7</accession>
<dbReference type="InterPro" id="IPR002885">
    <property type="entry name" value="PPR_rpt"/>
</dbReference>
<dbReference type="PROSITE" id="PS51375">
    <property type="entry name" value="PPR"/>
    <property type="match status" value="4"/>
</dbReference>
<feature type="compositionally biased region" description="Basic and acidic residues" evidence="3">
    <location>
        <begin position="8"/>
        <end position="27"/>
    </location>
</feature>
<dbReference type="PANTHER" id="PTHR47926">
    <property type="entry name" value="PENTATRICOPEPTIDE REPEAT-CONTAINING PROTEIN"/>
    <property type="match status" value="1"/>
</dbReference>
<proteinExistence type="predicted"/>
<dbReference type="PANTHER" id="PTHR47926:SF509">
    <property type="entry name" value="(WILD MALAYSIAN BANANA) HYPOTHETICAL PROTEIN"/>
    <property type="match status" value="1"/>
</dbReference>
<dbReference type="Proteomes" id="UP001418222">
    <property type="component" value="Unassembled WGS sequence"/>
</dbReference>
<dbReference type="Pfam" id="PF01535">
    <property type="entry name" value="PPR"/>
    <property type="match status" value="4"/>
</dbReference>
<comment type="caution">
    <text evidence="4">The sequence shown here is derived from an EMBL/GenBank/DDBJ whole genome shotgun (WGS) entry which is preliminary data.</text>
</comment>
<dbReference type="InterPro" id="IPR046848">
    <property type="entry name" value="E_motif"/>
</dbReference>
<evidence type="ECO:0000313" key="5">
    <source>
        <dbReference type="Proteomes" id="UP001418222"/>
    </source>
</evidence>
<evidence type="ECO:0000256" key="3">
    <source>
        <dbReference type="SAM" id="MobiDB-lite"/>
    </source>
</evidence>
<feature type="repeat" description="PPR" evidence="2">
    <location>
        <begin position="378"/>
        <end position="408"/>
    </location>
</feature>
<dbReference type="InterPro" id="IPR011990">
    <property type="entry name" value="TPR-like_helical_dom_sf"/>
</dbReference>
<gene>
    <name evidence="4" type="primary">PCMP-E13</name>
    <name evidence="4" type="ORF">KSP39_PZI017284</name>
</gene>
<evidence type="ECO:0000256" key="2">
    <source>
        <dbReference type="PROSITE-ProRule" id="PRU00708"/>
    </source>
</evidence>
<dbReference type="FunFam" id="1.25.40.10:FF:000090">
    <property type="entry name" value="Pentatricopeptide repeat-containing protein, chloroplastic"/>
    <property type="match status" value="1"/>
</dbReference>
<feature type="region of interest" description="Disordered" evidence="3">
    <location>
        <begin position="1"/>
        <end position="147"/>
    </location>
</feature>